<dbReference type="InterPro" id="IPR051783">
    <property type="entry name" value="NAD(P)-dependent_oxidoreduct"/>
</dbReference>
<dbReference type="GO" id="GO:0004029">
    <property type="term" value="F:aldehyde dehydrogenase (NAD+) activity"/>
    <property type="evidence" value="ECO:0007669"/>
    <property type="project" value="TreeGrafter"/>
</dbReference>
<reference evidence="3" key="1">
    <citation type="submission" date="2014-04" db="EMBL/GenBank/DDBJ databases">
        <title>Evolutionary Origins and Diversification of the Mycorrhizal Mutualists.</title>
        <authorList>
            <consortium name="DOE Joint Genome Institute"/>
            <consortium name="Mycorrhizal Genomics Consortium"/>
            <person name="Kohler A."/>
            <person name="Kuo A."/>
            <person name="Nagy L.G."/>
            <person name="Floudas D."/>
            <person name="Copeland A."/>
            <person name="Barry K.W."/>
            <person name="Cichocki N."/>
            <person name="Veneault-Fourrey C."/>
            <person name="LaButti K."/>
            <person name="Lindquist E.A."/>
            <person name="Lipzen A."/>
            <person name="Lundell T."/>
            <person name="Morin E."/>
            <person name="Murat C."/>
            <person name="Riley R."/>
            <person name="Ohm R."/>
            <person name="Sun H."/>
            <person name="Tunlid A."/>
            <person name="Henrissat B."/>
            <person name="Grigoriev I.V."/>
            <person name="Hibbett D.S."/>
            <person name="Martin F."/>
        </authorList>
    </citation>
    <scope>NUCLEOTIDE SEQUENCE [LARGE SCALE GENOMIC DNA]</scope>
    <source>
        <strain evidence="3">FD-334 SS-4</strain>
    </source>
</reference>
<accession>A0A0D2KY65</accession>
<dbReference type="Proteomes" id="UP000054270">
    <property type="component" value="Unassembled WGS sequence"/>
</dbReference>
<evidence type="ECO:0000313" key="2">
    <source>
        <dbReference type="EMBL" id="KJA19467.1"/>
    </source>
</evidence>
<dbReference type="STRING" id="945553.A0A0D2KY65"/>
<dbReference type="Pfam" id="PF05368">
    <property type="entry name" value="NmrA"/>
    <property type="match status" value="1"/>
</dbReference>
<dbReference type="Gene3D" id="3.40.50.720">
    <property type="entry name" value="NAD(P)-binding Rossmann-like Domain"/>
    <property type="match status" value="1"/>
</dbReference>
<dbReference type="OMA" id="HPEANNF"/>
<protein>
    <recommendedName>
        <fullName evidence="1">NmrA-like domain-containing protein</fullName>
    </recommendedName>
</protein>
<gene>
    <name evidence="2" type="ORF">HYPSUDRAFT_69213</name>
</gene>
<dbReference type="OrthoDB" id="10262413at2759"/>
<evidence type="ECO:0000313" key="3">
    <source>
        <dbReference type="Proteomes" id="UP000054270"/>
    </source>
</evidence>
<dbReference type="InterPro" id="IPR036291">
    <property type="entry name" value="NAD(P)-bd_dom_sf"/>
</dbReference>
<feature type="domain" description="NmrA-like" evidence="1">
    <location>
        <begin position="4"/>
        <end position="81"/>
    </location>
</feature>
<dbReference type="PANTHER" id="PTHR48079">
    <property type="entry name" value="PROTEIN YEEZ"/>
    <property type="match status" value="1"/>
</dbReference>
<organism evidence="2 3">
    <name type="scientific">Hypholoma sublateritium (strain FD-334 SS-4)</name>
    <dbReference type="NCBI Taxonomy" id="945553"/>
    <lineage>
        <taxon>Eukaryota</taxon>
        <taxon>Fungi</taxon>
        <taxon>Dikarya</taxon>
        <taxon>Basidiomycota</taxon>
        <taxon>Agaricomycotina</taxon>
        <taxon>Agaricomycetes</taxon>
        <taxon>Agaricomycetidae</taxon>
        <taxon>Agaricales</taxon>
        <taxon>Agaricineae</taxon>
        <taxon>Strophariaceae</taxon>
        <taxon>Hypholoma</taxon>
    </lineage>
</organism>
<dbReference type="GO" id="GO:0005737">
    <property type="term" value="C:cytoplasm"/>
    <property type="evidence" value="ECO:0007669"/>
    <property type="project" value="TreeGrafter"/>
</dbReference>
<keyword evidence="3" id="KW-1185">Reference proteome</keyword>
<name>A0A0D2KY65_HYPSF</name>
<evidence type="ECO:0000259" key="1">
    <source>
        <dbReference type="Pfam" id="PF05368"/>
    </source>
</evidence>
<dbReference type="SUPFAM" id="SSF51735">
    <property type="entry name" value="NAD(P)-binding Rossmann-fold domains"/>
    <property type="match status" value="1"/>
</dbReference>
<dbReference type="InterPro" id="IPR008030">
    <property type="entry name" value="NmrA-like"/>
</dbReference>
<dbReference type="EMBL" id="KN817577">
    <property type="protein sequence ID" value="KJA19467.1"/>
    <property type="molecule type" value="Genomic_DNA"/>
</dbReference>
<dbReference type="PANTHER" id="PTHR48079:SF6">
    <property type="entry name" value="NAD(P)-BINDING DOMAIN-CONTAINING PROTEIN-RELATED"/>
    <property type="match status" value="1"/>
</dbReference>
<dbReference type="AlphaFoldDB" id="A0A0D2KY65"/>
<sequence>MSKTTNIFLTGVTGYIGGSVLLRLLEHPDVATFKFTALVRSEEKVKKLQALGVNAVRGSLQDLALLESLASEADIVISLADSDDVPAIKAILAGSRNYHAKKGSVPVLIQTSGTGVLADDAAGFDLPETQTYDDLNADQIETLPATQQHRPVDLELVSADKQGYVKTYIVLPSMIYGVPRGILVEQGIQNPYAILIPSLVRGSVARGRAGMVGPGLNFWPNVHVDDVADLYLILFNKIRQSPESVAHGREGYYFVENGKHNFIQVGKAIGEAMVLLGKSTDSEPSTFTDEEINKYFDGSRLWGSNSRCIANRSRSIGWKPTHTSLDMLASVLPDVQRLSSE</sequence>
<proteinExistence type="predicted"/>